<sequence>MENHFATNEEADLLLGEYTEARIINKPEAPVMGTNYNYRVVGDDTFMSDQQSISVARRVTSTEPEIEAVLVEEKRIRTASSLKEARIVVDIKEPEKAREKLVDGGTSISKKHARTSLSEIEAILAKTQPCKLPLFTEPQQFYANQGFLGLQKPAIVANEAAPPVHHYYQRGGTAELMFDIVSQLPFNDQ</sequence>
<dbReference type="Gramene" id="RZC48341">
    <property type="protein sequence ID" value="RZC48341"/>
    <property type="gene ID" value="C5167_041274"/>
</dbReference>
<protein>
    <submittedName>
        <fullName evidence="1">Uncharacterized protein</fullName>
    </submittedName>
</protein>
<proteinExistence type="predicted"/>
<organism evidence="1 2">
    <name type="scientific">Papaver somniferum</name>
    <name type="common">Opium poppy</name>
    <dbReference type="NCBI Taxonomy" id="3469"/>
    <lineage>
        <taxon>Eukaryota</taxon>
        <taxon>Viridiplantae</taxon>
        <taxon>Streptophyta</taxon>
        <taxon>Embryophyta</taxon>
        <taxon>Tracheophyta</taxon>
        <taxon>Spermatophyta</taxon>
        <taxon>Magnoliopsida</taxon>
        <taxon>Ranunculales</taxon>
        <taxon>Papaveraceae</taxon>
        <taxon>Papaveroideae</taxon>
        <taxon>Papaver</taxon>
    </lineage>
</organism>
<dbReference type="AlphaFoldDB" id="A0A4Y7IKT6"/>
<accession>A0A4Y7IKT6</accession>
<evidence type="ECO:0000313" key="2">
    <source>
        <dbReference type="Proteomes" id="UP000316621"/>
    </source>
</evidence>
<reference evidence="1 2" key="1">
    <citation type="journal article" date="2018" name="Science">
        <title>The opium poppy genome and morphinan production.</title>
        <authorList>
            <person name="Guo L."/>
            <person name="Winzer T."/>
            <person name="Yang X."/>
            <person name="Li Y."/>
            <person name="Ning Z."/>
            <person name="He Z."/>
            <person name="Teodor R."/>
            <person name="Lu Y."/>
            <person name="Bowser T.A."/>
            <person name="Graham I.A."/>
            <person name="Ye K."/>
        </authorList>
    </citation>
    <scope>NUCLEOTIDE SEQUENCE [LARGE SCALE GENOMIC DNA]</scope>
    <source>
        <strain evidence="2">cv. HN1</strain>
        <tissue evidence="1">Leaves</tissue>
    </source>
</reference>
<dbReference type="Proteomes" id="UP000316621">
    <property type="component" value="Chromosome 1"/>
</dbReference>
<dbReference type="EMBL" id="CM010715">
    <property type="protein sequence ID" value="RZC48341.1"/>
    <property type="molecule type" value="Genomic_DNA"/>
</dbReference>
<gene>
    <name evidence="1" type="ORF">C5167_041274</name>
</gene>
<keyword evidence="2" id="KW-1185">Reference proteome</keyword>
<name>A0A4Y7IKT6_PAPSO</name>
<evidence type="ECO:0000313" key="1">
    <source>
        <dbReference type="EMBL" id="RZC48341.1"/>
    </source>
</evidence>